<reference evidence="2 3" key="1">
    <citation type="submission" date="2018-07" db="EMBL/GenBank/DDBJ databases">
        <title>Genomic Encyclopedia of Type Strains, Phase III (KMG-III): the genomes of soil and plant-associated and newly described type strains.</title>
        <authorList>
            <person name="Whitman W."/>
        </authorList>
    </citation>
    <scope>NUCLEOTIDE SEQUENCE [LARGE SCALE GENOMIC DNA]</scope>
    <source>
        <strain evidence="2 3">CECT 7506</strain>
    </source>
</reference>
<gene>
    <name evidence="2" type="ORF">DFP97_102461</name>
</gene>
<organism evidence="2 3">
    <name type="scientific">Paenibacillus prosopidis</name>
    <dbReference type="NCBI Taxonomy" id="630520"/>
    <lineage>
        <taxon>Bacteria</taxon>
        <taxon>Bacillati</taxon>
        <taxon>Bacillota</taxon>
        <taxon>Bacilli</taxon>
        <taxon>Bacillales</taxon>
        <taxon>Paenibacillaceae</taxon>
        <taxon>Paenibacillus</taxon>
    </lineage>
</organism>
<dbReference type="RefSeq" id="WP_114378751.1">
    <property type="nucleotide sequence ID" value="NZ_QPJD01000002.1"/>
</dbReference>
<dbReference type="EMBL" id="QPJD01000002">
    <property type="protein sequence ID" value="RCW51265.1"/>
    <property type="molecule type" value="Genomic_DNA"/>
</dbReference>
<accession>A0A368W699</accession>
<dbReference type="InterPro" id="IPR010982">
    <property type="entry name" value="Lambda_DNA-bd_dom_sf"/>
</dbReference>
<dbReference type="AlphaFoldDB" id="A0A368W699"/>
<dbReference type="Pfam" id="PF13443">
    <property type="entry name" value="HTH_26"/>
    <property type="match status" value="1"/>
</dbReference>
<dbReference type="Gene3D" id="1.10.260.40">
    <property type="entry name" value="lambda repressor-like DNA-binding domains"/>
    <property type="match status" value="1"/>
</dbReference>
<sequence>MPIYHRIFQILDQPMLLLRELNGEVQIEDANEAFLRLVGYELEELTSISSSYLLERYNINNTKQVLKSEVIIATKSNRQIPVRVDQRAVPKDNSDQSNRALIVFDDLSPYKWIEQKSERKKVLISGVVDKYLHIRNFRQSSTPVIFEPDRTLDDENLMQFVAEREHERMLAAFAEASAKKKEKSITLQTSKMSGIELELSITFTPIYDGFGNSKEFAFVIWDLKPVDSEIDSATKLKIWMAKRDITAGHLSALTGISIQTISKLRNGKILKPQRLTAELIASELQVDVHEIWAEIRK</sequence>
<dbReference type="Proteomes" id="UP000252415">
    <property type="component" value="Unassembled WGS sequence"/>
</dbReference>
<dbReference type="OrthoDB" id="2561450at2"/>
<dbReference type="InterPro" id="IPR035965">
    <property type="entry name" value="PAS-like_dom_sf"/>
</dbReference>
<dbReference type="SUPFAM" id="SSF55785">
    <property type="entry name" value="PYP-like sensor domain (PAS domain)"/>
    <property type="match status" value="1"/>
</dbReference>
<dbReference type="SUPFAM" id="SSF47413">
    <property type="entry name" value="lambda repressor-like DNA-binding domains"/>
    <property type="match status" value="1"/>
</dbReference>
<dbReference type="InterPro" id="IPR001387">
    <property type="entry name" value="Cro/C1-type_HTH"/>
</dbReference>
<keyword evidence="3" id="KW-1185">Reference proteome</keyword>
<feature type="domain" description="HTH cro/C1-type" evidence="1">
    <location>
        <begin position="236"/>
        <end position="291"/>
    </location>
</feature>
<dbReference type="GO" id="GO:0003677">
    <property type="term" value="F:DNA binding"/>
    <property type="evidence" value="ECO:0007669"/>
    <property type="project" value="InterPro"/>
</dbReference>
<dbReference type="Pfam" id="PF13188">
    <property type="entry name" value="PAS_8"/>
    <property type="match status" value="1"/>
</dbReference>
<proteinExistence type="predicted"/>
<dbReference type="InterPro" id="IPR000014">
    <property type="entry name" value="PAS"/>
</dbReference>
<evidence type="ECO:0000259" key="1">
    <source>
        <dbReference type="PROSITE" id="PS50943"/>
    </source>
</evidence>
<name>A0A368W699_9BACL</name>
<dbReference type="CDD" id="cd00093">
    <property type="entry name" value="HTH_XRE"/>
    <property type="match status" value="1"/>
</dbReference>
<protein>
    <submittedName>
        <fullName evidence="2">PAS domain-containing protein</fullName>
    </submittedName>
</protein>
<evidence type="ECO:0000313" key="2">
    <source>
        <dbReference type="EMBL" id="RCW51265.1"/>
    </source>
</evidence>
<evidence type="ECO:0000313" key="3">
    <source>
        <dbReference type="Proteomes" id="UP000252415"/>
    </source>
</evidence>
<dbReference type="PROSITE" id="PS50943">
    <property type="entry name" value="HTH_CROC1"/>
    <property type="match status" value="1"/>
</dbReference>
<comment type="caution">
    <text evidence="2">The sequence shown here is derived from an EMBL/GenBank/DDBJ whole genome shotgun (WGS) entry which is preliminary data.</text>
</comment>
<dbReference type="SMART" id="SM00530">
    <property type="entry name" value="HTH_XRE"/>
    <property type="match status" value="1"/>
</dbReference>